<dbReference type="InterPro" id="IPR013087">
    <property type="entry name" value="Znf_C2H2_type"/>
</dbReference>
<dbReference type="PANTHER" id="PTHR46786">
    <property type="entry name" value="ZINC FINGER MATRIN-TYPE PROTEIN 3"/>
    <property type="match status" value="1"/>
</dbReference>
<dbReference type="PROSITE" id="PS50157">
    <property type="entry name" value="ZINC_FINGER_C2H2_2"/>
    <property type="match status" value="2"/>
</dbReference>
<dbReference type="SMART" id="SM00451">
    <property type="entry name" value="ZnF_U1"/>
    <property type="match status" value="4"/>
</dbReference>
<name>A0AAV6U991_9ARAC</name>
<dbReference type="InterPro" id="IPR022755">
    <property type="entry name" value="Znf_C2H2_jaz"/>
</dbReference>
<dbReference type="Gene3D" id="3.30.160.60">
    <property type="entry name" value="Classic Zinc Finger"/>
    <property type="match status" value="3"/>
</dbReference>
<proteinExistence type="predicted"/>
<dbReference type="AlphaFoldDB" id="A0AAV6U991"/>
<dbReference type="Proteomes" id="UP000827092">
    <property type="component" value="Unassembled WGS sequence"/>
</dbReference>
<evidence type="ECO:0000256" key="1">
    <source>
        <dbReference type="ARBA" id="ARBA00022723"/>
    </source>
</evidence>
<dbReference type="InterPro" id="IPR052644">
    <property type="entry name" value="ZMAT3"/>
</dbReference>
<feature type="region of interest" description="Disordered" evidence="5">
    <location>
        <begin position="147"/>
        <end position="166"/>
    </location>
</feature>
<dbReference type="SMART" id="SM00355">
    <property type="entry name" value="ZnF_C2H2"/>
    <property type="match status" value="4"/>
</dbReference>
<sequence>MDHTDKGNIFTDDDSDSDGSLSLNVGLNCEICEKTFNSFKSFLQHEKSSNHYKKISQKKLKKKLSKNLDDELSISIDDMTLYPKAFTECDACRKEFSGPESYYQHLKSKAHRKKVERAKLLEQVTVEGKVDMEKLAEVLRPNKDTLTEVGASGYSPTVEDTGSEDDGQGEIHQFECTDCVKVFTGIDPWYQHLVSKTHEKTLKQKRLRVQVTGAQTKYPEHSETASLPSEYLDPIEVDGDVLICRLCHMSFSGPESAAAHLKSKGHAKKKELRKFKIEMATKKSHIEKKKALDFKNENQAPKGPATTTRDFKQSNSAITNKIAEDASVKGLDNPTQEGDSELKKKSHIKKTKAQDLGNENQMSSRQASDVEESELVSPTELGKDIATDKEATGVSGHSDRKENSSEDLENSVNVIASKDAVVETENLINTRRDDVLLCYEKYKNYKKMMNEIEAEEKH</sequence>
<feature type="domain" description="C2H2-type" evidence="6">
    <location>
        <begin position="27"/>
        <end position="56"/>
    </location>
</feature>
<evidence type="ECO:0000259" key="6">
    <source>
        <dbReference type="PROSITE" id="PS50157"/>
    </source>
</evidence>
<keyword evidence="2 4" id="KW-0863">Zinc-finger</keyword>
<dbReference type="Pfam" id="PF12171">
    <property type="entry name" value="zf-C2H2_jaz"/>
    <property type="match status" value="1"/>
</dbReference>
<feature type="compositionally biased region" description="Basic and acidic residues" evidence="5">
    <location>
        <begin position="381"/>
        <end position="404"/>
    </location>
</feature>
<feature type="domain" description="C2H2-type" evidence="6">
    <location>
        <begin position="87"/>
        <end position="116"/>
    </location>
</feature>
<evidence type="ECO:0000313" key="8">
    <source>
        <dbReference type="Proteomes" id="UP000827092"/>
    </source>
</evidence>
<keyword evidence="3" id="KW-0862">Zinc</keyword>
<gene>
    <name evidence="7" type="ORF">JTE90_025448</name>
</gene>
<dbReference type="GO" id="GO:0003676">
    <property type="term" value="F:nucleic acid binding"/>
    <property type="evidence" value="ECO:0007669"/>
    <property type="project" value="InterPro"/>
</dbReference>
<protein>
    <recommendedName>
        <fullName evidence="6">C2H2-type domain-containing protein</fullName>
    </recommendedName>
</protein>
<dbReference type="GO" id="GO:0008270">
    <property type="term" value="F:zinc ion binding"/>
    <property type="evidence" value="ECO:0007669"/>
    <property type="project" value="UniProtKB-KW"/>
</dbReference>
<keyword evidence="8" id="KW-1185">Reference proteome</keyword>
<feature type="region of interest" description="Disordered" evidence="5">
    <location>
        <begin position="286"/>
        <end position="410"/>
    </location>
</feature>
<dbReference type="PANTHER" id="PTHR46786:SF1">
    <property type="entry name" value="ZINC FINGER MATRIN-TYPE PROTEIN 3"/>
    <property type="match status" value="1"/>
</dbReference>
<feature type="compositionally biased region" description="Polar residues" evidence="5">
    <location>
        <begin position="357"/>
        <end position="367"/>
    </location>
</feature>
<dbReference type="Pfam" id="PF12874">
    <property type="entry name" value="zf-met"/>
    <property type="match status" value="2"/>
</dbReference>
<keyword evidence="1" id="KW-0479">Metal-binding</keyword>
<reference evidence="7 8" key="1">
    <citation type="journal article" date="2022" name="Nat. Ecol. Evol.">
        <title>A masculinizing supergene underlies an exaggerated male reproductive morph in a spider.</title>
        <authorList>
            <person name="Hendrickx F."/>
            <person name="De Corte Z."/>
            <person name="Sonet G."/>
            <person name="Van Belleghem S.M."/>
            <person name="Kostlbacher S."/>
            <person name="Vangestel C."/>
        </authorList>
    </citation>
    <scope>NUCLEOTIDE SEQUENCE [LARGE SCALE GENOMIC DNA]</scope>
    <source>
        <strain evidence="7">W744_W776</strain>
    </source>
</reference>
<comment type="caution">
    <text evidence="7">The sequence shown here is derived from an EMBL/GenBank/DDBJ whole genome shotgun (WGS) entry which is preliminary data.</text>
</comment>
<dbReference type="PROSITE" id="PS00028">
    <property type="entry name" value="ZINC_FINGER_C2H2_1"/>
    <property type="match status" value="4"/>
</dbReference>
<evidence type="ECO:0000256" key="3">
    <source>
        <dbReference type="ARBA" id="ARBA00022833"/>
    </source>
</evidence>
<dbReference type="SUPFAM" id="SSF57667">
    <property type="entry name" value="beta-beta-alpha zinc fingers"/>
    <property type="match status" value="4"/>
</dbReference>
<evidence type="ECO:0000256" key="2">
    <source>
        <dbReference type="ARBA" id="ARBA00022771"/>
    </source>
</evidence>
<evidence type="ECO:0000313" key="7">
    <source>
        <dbReference type="EMBL" id="KAG8180398.1"/>
    </source>
</evidence>
<accession>A0AAV6U991</accession>
<dbReference type="InterPro" id="IPR036236">
    <property type="entry name" value="Znf_C2H2_sf"/>
</dbReference>
<evidence type="ECO:0000256" key="4">
    <source>
        <dbReference type="PROSITE-ProRule" id="PRU00042"/>
    </source>
</evidence>
<organism evidence="7 8">
    <name type="scientific">Oedothorax gibbosus</name>
    <dbReference type="NCBI Taxonomy" id="931172"/>
    <lineage>
        <taxon>Eukaryota</taxon>
        <taxon>Metazoa</taxon>
        <taxon>Ecdysozoa</taxon>
        <taxon>Arthropoda</taxon>
        <taxon>Chelicerata</taxon>
        <taxon>Arachnida</taxon>
        <taxon>Araneae</taxon>
        <taxon>Araneomorphae</taxon>
        <taxon>Entelegynae</taxon>
        <taxon>Araneoidea</taxon>
        <taxon>Linyphiidae</taxon>
        <taxon>Erigoninae</taxon>
        <taxon>Oedothorax</taxon>
    </lineage>
</organism>
<evidence type="ECO:0000256" key="5">
    <source>
        <dbReference type="SAM" id="MobiDB-lite"/>
    </source>
</evidence>
<dbReference type="InterPro" id="IPR003604">
    <property type="entry name" value="Matrin/U1-like-C_Znf_C2H2"/>
</dbReference>
<dbReference type="EMBL" id="JAFNEN010000565">
    <property type="protein sequence ID" value="KAG8180398.1"/>
    <property type="molecule type" value="Genomic_DNA"/>
</dbReference>
<feature type="compositionally biased region" description="Polar residues" evidence="5">
    <location>
        <begin position="305"/>
        <end position="319"/>
    </location>
</feature>